<keyword evidence="2" id="KW-1185">Reference proteome</keyword>
<proteinExistence type="predicted"/>
<organism evidence="1 2">
    <name type="scientific">Acetobacter musti</name>
    <dbReference type="NCBI Taxonomy" id="864732"/>
    <lineage>
        <taxon>Bacteria</taxon>
        <taxon>Pseudomonadati</taxon>
        <taxon>Pseudomonadota</taxon>
        <taxon>Alphaproteobacteria</taxon>
        <taxon>Acetobacterales</taxon>
        <taxon>Acetobacteraceae</taxon>
        <taxon>Acetobacter</taxon>
    </lineage>
</organism>
<dbReference type="EMBL" id="WOTB01000020">
    <property type="protein sequence ID" value="NHN85780.1"/>
    <property type="molecule type" value="Genomic_DNA"/>
</dbReference>
<protein>
    <submittedName>
        <fullName evidence="1">Uncharacterized protein</fullName>
    </submittedName>
</protein>
<dbReference type="Proteomes" id="UP000635278">
    <property type="component" value="Unassembled WGS sequence"/>
</dbReference>
<comment type="caution">
    <text evidence="1">The sequence shown here is derived from an EMBL/GenBank/DDBJ whole genome shotgun (WGS) entry which is preliminary data.</text>
</comment>
<sequence length="66" mass="7163">MTKKKNSAHDQPAYWKLTKEKQARGSSLGGKRVHMVGKPAGHPVTYGAIWGGSLAKYRPDIAVVSD</sequence>
<evidence type="ECO:0000313" key="1">
    <source>
        <dbReference type="EMBL" id="NHN85780.1"/>
    </source>
</evidence>
<dbReference type="RefSeq" id="WP_173584172.1">
    <property type="nucleotide sequence ID" value="NZ_WOTB01000020.1"/>
</dbReference>
<name>A0ABX0JTB7_9PROT</name>
<gene>
    <name evidence="1" type="ORF">GOB93_14175</name>
</gene>
<reference evidence="1 2" key="1">
    <citation type="journal article" date="2020" name="Int. J. Syst. Evol. Microbiol.">
        <title>Novel acetic acid bacteria from cider fermentations: Acetobacter conturbans sp. nov. and Acetobacter fallax sp. nov.</title>
        <authorList>
            <person name="Sombolestani A.S."/>
            <person name="Cleenwerck I."/>
            <person name="Cnockaert M."/>
            <person name="Borremans W."/>
            <person name="Wieme A.D."/>
            <person name="De Vuyst L."/>
            <person name="Vandamme P."/>
        </authorList>
    </citation>
    <scope>NUCLEOTIDE SEQUENCE [LARGE SCALE GENOMIC DNA]</scope>
    <source>
        <strain evidence="1 2">LMG 30640</strain>
    </source>
</reference>
<evidence type="ECO:0000313" key="2">
    <source>
        <dbReference type="Proteomes" id="UP000635278"/>
    </source>
</evidence>
<accession>A0ABX0JTB7</accession>